<dbReference type="InterPro" id="IPR034618">
    <property type="entry name" value="GLI"/>
</dbReference>
<keyword evidence="2" id="KW-0479">Metal-binding</keyword>
<dbReference type="InterPro" id="IPR013341">
    <property type="entry name" value="Mandelate_racemase_N_dom"/>
</dbReference>
<gene>
    <name evidence="5" type="ORF">FHS48_002777</name>
</gene>
<dbReference type="PANTHER" id="PTHR13794">
    <property type="entry name" value="ENOLASE SUPERFAMILY, MANDELATE RACEMASE"/>
    <property type="match status" value="1"/>
</dbReference>
<comment type="cofactor">
    <cofactor evidence="1">
        <name>Mg(2+)</name>
        <dbReference type="ChEBI" id="CHEBI:18420"/>
    </cofactor>
</comment>
<dbReference type="GO" id="GO:0016836">
    <property type="term" value="F:hydro-lyase activity"/>
    <property type="evidence" value="ECO:0007669"/>
    <property type="project" value="TreeGrafter"/>
</dbReference>
<dbReference type="SMART" id="SM00922">
    <property type="entry name" value="MR_MLE"/>
    <property type="match status" value="1"/>
</dbReference>
<proteinExistence type="predicted"/>
<dbReference type="InterPro" id="IPR046945">
    <property type="entry name" value="RHMD-like"/>
</dbReference>
<evidence type="ECO:0000256" key="1">
    <source>
        <dbReference type="ARBA" id="ARBA00001946"/>
    </source>
</evidence>
<dbReference type="RefSeq" id="WP_184264148.1">
    <property type="nucleotide sequence ID" value="NZ_JACIIX010000010.1"/>
</dbReference>
<dbReference type="GO" id="GO:0009063">
    <property type="term" value="P:amino acid catabolic process"/>
    <property type="evidence" value="ECO:0007669"/>
    <property type="project" value="InterPro"/>
</dbReference>
<dbReference type="AlphaFoldDB" id="A0A7W9ZHI0"/>
<dbReference type="InterPro" id="IPR036849">
    <property type="entry name" value="Enolase-like_C_sf"/>
</dbReference>
<dbReference type="SFLD" id="SFLDF00553">
    <property type="entry name" value="galactarolactone_cycloisomeras"/>
    <property type="match status" value="1"/>
</dbReference>
<keyword evidence="3" id="KW-0460">Magnesium</keyword>
<dbReference type="InterPro" id="IPR013342">
    <property type="entry name" value="Mandelate_racemase_C"/>
</dbReference>
<dbReference type="Pfam" id="PF13378">
    <property type="entry name" value="MR_MLE_C"/>
    <property type="match status" value="1"/>
</dbReference>
<dbReference type="CDD" id="cd03316">
    <property type="entry name" value="MR_like"/>
    <property type="match status" value="1"/>
</dbReference>
<dbReference type="SFLD" id="SFLDS00001">
    <property type="entry name" value="Enolase"/>
    <property type="match status" value="1"/>
</dbReference>
<dbReference type="EMBL" id="JACIIX010000010">
    <property type="protein sequence ID" value="MBB6211340.1"/>
    <property type="molecule type" value="Genomic_DNA"/>
</dbReference>
<reference evidence="5 6" key="1">
    <citation type="submission" date="2020-08" db="EMBL/GenBank/DDBJ databases">
        <title>Genomic Encyclopedia of Type Strains, Phase IV (KMG-IV): sequencing the most valuable type-strain genomes for metagenomic binning, comparative biology and taxonomic classification.</title>
        <authorList>
            <person name="Goeker M."/>
        </authorList>
    </citation>
    <scope>NUCLEOTIDE SEQUENCE [LARGE SCALE GENOMIC DNA]</scope>
    <source>
        <strain evidence="5 6">DSM 11590</strain>
    </source>
</reference>
<protein>
    <submittedName>
        <fullName evidence="5">D-galactarolactone cycloisomerase</fullName>
        <ecNumber evidence="5">5.5.1.-</ecNumber>
    </submittedName>
</protein>
<keyword evidence="5" id="KW-0413">Isomerase</keyword>
<name>A0A7W9ZHI0_NOVIT</name>
<dbReference type="SFLD" id="SFLDG00179">
    <property type="entry name" value="mandelate_racemase"/>
    <property type="match status" value="1"/>
</dbReference>
<dbReference type="Gene3D" id="3.20.20.120">
    <property type="entry name" value="Enolase-like C-terminal domain"/>
    <property type="match status" value="1"/>
</dbReference>
<feature type="domain" description="Mandelate racemase/muconate lactonizing enzyme C-terminal" evidence="4">
    <location>
        <begin position="145"/>
        <end position="241"/>
    </location>
</feature>
<evidence type="ECO:0000259" key="4">
    <source>
        <dbReference type="SMART" id="SM00922"/>
    </source>
</evidence>
<evidence type="ECO:0000313" key="6">
    <source>
        <dbReference type="Proteomes" id="UP000544872"/>
    </source>
</evidence>
<comment type="caution">
    <text evidence="5">The sequence shown here is derived from an EMBL/GenBank/DDBJ whole genome shotgun (WGS) entry which is preliminary data.</text>
</comment>
<dbReference type="GO" id="GO:0016052">
    <property type="term" value="P:carbohydrate catabolic process"/>
    <property type="evidence" value="ECO:0007669"/>
    <property type="project" value="TreeGrafter"/>
</dbReference>
<dbReference type="PROSITE" id="PS00908">
    <property type="entry name" value="MR_MLE_1"/>
    <property type="match status" value="1"/>
</dbReference>
<dbReference type="SUPFAM" id="SSF54826">
    <property type="entry name" value="Enolase N-terminal domain-like"/>
    <property type="match status" value="1"/>
</dbReference>
<dbReference type="Pfam" id="PF02746">
    <property type="entry name" value="MR_MLE_N"/>
    <property type="match status" value="1"/>
</dbReference>
<dbReference type="EC" id="5.5.1.-" evidence="5"/>
<evidence type="ECO:0000256" key="2">
    <source>
        <dbReference type="ARBA" id="ARBA00022723"/>
    </source>
</evidence>
<dbReference type="SUPFAM" id="SSF51604">
    <property type="entry name" value="Enolase C-terminal domain-like"/>
    <property type="match status" value="1"/>
</dbReference>
<sequence length="378" mass="40834">MRITAVHTHLLYHRLDQPFQSSFSQFDARFHCLVEIVTDSGLTGWGECLGPATANAAMVQAMAPLLIGGSPLEIERHWLTLYNQFRDQGQRGVTMTALSGLDIALWDLTGKHFNAPVHVLMGGAHRTRIPVYATGGFRPVGRNRIEATVAEMTAAVQAGFRACKIKIGFGIADDLATIAAVREAIGPEVTLAIDANHGYDAIDAIALGRRAERYDLAWFEEPVVPEALEAYARIRRSQPIPVAGGETWHSRWGFAQALQAGAVDILQPDVCGLGGLSEFRRVLTLADVHPVRVVPHVWGTAVAIAAALHAHAILPPAPPAHEARSPHLEFDRTPNPFRQAIVATPLEPVDGILTVPDGPGLGIEINREALAAYAPETF</sequence>
<dbReference type="InterPro" id="IPR018110">
    <property type="entry name" value="Mandel_Rmase/mucon_lact_enz_CS"/>
</dbReference>
<dbReference type="InterPro" id="IPR029065">
    <property type="entry name" value="Enolase_C-like"/>
</dbReference>
<accession>A0A7W9ZHI0</accession>
<dbReference type="GO" id="GO:0000287">
    <property type="term" value="F:magnesium ion binding"/>
    <property type="evidence" value="ECO:0007669"/>
    <property type="project" value="UniProtKB-ARBA"/>
</dbReference>
<keyword evidence="6" id="KW-1185">Reference proteome</keyword>
<dbReference type="PANTHER" id="PTHR13794:SF58">
    <property type="entry name" value="MITOCHONDRIAL ENOLASE SUPERFAMILY MEMBER 1"/>
    <property type="match status" value="1"/>
</dbReference>
<evidence type="ECO:0000313" key="5">
    <source>
        <dbReference type="EMBL" id="MBB6211340.1"/>
    </source>
</evidence>
<dbReference type="InterPro" id="IPR029017">
    <property type="entry name" value="Enolase-like_N"/>
</dbReference>
<organism evidence="5 6">
    <name type="scientific">Novispirillum itersonii</name>
    <name type="common">Aquaspirillum itersonii</name>
    <dbReference type="NCBI Taxonomy" id="189"/>
    <lineage>
        <taxon>Bacteria</taxon>
        <taxon>Pseudomonadati</taxon>
        <taxon>Pseudomonadota</taxon>
        <taxon>Alphaproteobacteria</taxon>
        <taxon>Rhodospirillales</taxon>
        <taxon>Novispirillaceae</taxon>
        <taxon>Novispirillum</taxon>
    </lineage>
</organism>
<dbReference type="Gene3D" id="3.30.390.10">
    <property type="entry name" value="Enolase-like, N-terminal domain"/>
    <property type="match status" value="1"/>
</dbReference>
<dbReference type="Proteomes" id="UP000544872">
    <property type="component" value="Unassembled WGS sequence"/>
</dbReference>
<evidence type="ECO:0000256" key="3">
    <source>
        <dbReference type="ARBA" id="ARBA00022842"/>
    </source>
</evidence>
<dbReference type="GO" id="GO:0016853">
    <property type="term" value="F:isomerase activity"/>
    <property type="evidence" value="ECO:0007669"/>
    <property type="project" value="UniProtKB-KW"/>
</dbReference>